<dbReference type="AlphaFoldDB" id="A0A6A3BKR9"/>
<dbReference type="InterPro" id="IPR001245">
    <property type="entry name" value="Ser-Thr/Tyr_kinase_cat_dom"/>
</dbReference>
<accession>A0A6A3BKR9</accession>
<dbReference type="PANTHER" id="PTHR48007">
    <property type="entry name" value="LEUCINE-RICH REPEAT RECEPTOR-LIKE PROTEIN KINASE PXC1"/>
    <property type="match status" value="1"/>
</dbReference>
<proteinExistence type="predicted"/>
<dbReference type="PANTHER" id="PTHR48007:SF55">
    <property type="entry name" value="PROTEIN KINASE DOMAIN-CONTAINING PROTEIN"/>
    <property type="match status" value="1"/>
</dbReference>
<dbReference type="SUPFAM" id="SSF56112">
    <property type="entry name" value="Protein kinase-like (PK-like)"/>
    <property type="match status" value="1"/>
</dbReference>
<dbReference type="PROSITE" id="PS50011">
    <property type="entry name" value="PROTEIN_KINASE_DOM"/>
    <property type="match status" value="1"/>
</dbReference>
<dbReference type="Gene3D" id="1.10.510.10">
    <property type="entry name" value="Transferase(Phosphotransferase) domain 1"/>
    <property type="match status" value="1"/>
</dbReference>
<dbReference type="GO" id="GO:0004672">
    <property type="term" value="F:protein kinase activity"/>
    <property type="evidence" value="ECO:0007669"/>
    <property type="project" value="InterPro"/>
</dbReference>
<dbReference type="InterPro" id="IPR011009">
    <property type="entry name" value="Kinase-like_dom_sf"/>
</dbReference>
<dbReference type="InterPro" id="IPR000719">
    <property type="entry name" value="Prot_kinase_dom"/>
</dbReference>
<sequence>MKMNVHGNIKSSNIMINNDLTARLSDYGFVQFPGCIEDSENKERSRTTNNTYSEDLSQKSDVFNFGLVLLDMLGGVRDLSYINCIIKMKESIKEGDSTFFEFHVKGKERKQAFKVLEIALASTNTLPETRPSIEQIMLKLSDILNTSK</sequence>
<dbReference type="Pfam" id="PF07714">
    <property type="entry name" value="PK_Tyr_Ser-Thr"/>
    <property type="match status" value="1"/>
</dbReference>
<protein>
    <submittedName>
        <fullName evidence="2">Abscisic acid receptor PYL10-like</fullName>
    </submittedName>
</protein>
<evidence type="ECO:0000259" key="1">
    <source>
        <dbReference type="PROSITE" id="PS50011"/>
    </source>
</evidence>
<gene>
    <name evidence="2" type="ORF">F3Y22_tig00110057pilonHSYRG00081</name>
</gene>
<dbReference type="InterPro" id="IPR046959">
    <property type="entry name" value="PRK1-6/SRF4-like"/>
</dbReference>
<organism evidence="2 3">
    <name type="scientific">Hibiscus syriacus</name>
    <name type="common">Rose of Sharon</name>
    <dbReference type="NCBI Taxonomy" id="106335"/>
    <lineage>
        <taxon>Eukaryota</taxon>
        <taxon>Viridiplantae</taxon>
        <taxon>Streptophyta</taxon>
        <taxon>Embryophyta</taxon>
        <taxon>Tracheophyta</taxon>
        <taxon>Spermatophyta</taxon>
        <taxon>Magnoliopsida</taxon>
        <taxon>eudicotyledons</taxon>
        <taxon>Gunneridae</taxon>
        <taxon>Pentapetalae</taxon>
        <taxon>rosids</taxon>
        <taxon>malvids</taxon>
        <taxon>Malvales</taxon>
        <taxon>Malvaceae</taxon>
        <taxon>Malvoideae</taxon>
        <taxon>Hibiscus</taxon>
    </lineage>
</organism>
<comment type="caution">
    <text evidence="2">The sequence shown here is derived from an EMBL/GenBank/DDBJ whole genome shotgun (WGS) entry which is preliminary data.</text>
</comment>
<keyword evidence="3" id="KW-1185">Reference proteome</keyword>
<dbReference type="EMBL" id="VEPZ02000830">
    <property type="protein sequence ID" value="KAE8717173.1"/>
    <property type="molecule type" value="Genomic_DNA"/>
</dbReference>
<feature type="domain" description="Protein kinase" evidence="1">
    <location>
        <begin position="1"/>
        <end position="144"/>
    </location>
</feature>
<evidence type="ECO:0000313" key="2">
    <source>
        <dbReference type="EMBL" id="KAE8717173.1"/>
    </source>
</evidence>
<reference evidence="2" key="1">
    <citation type="submission" date="2019-09" db="EMBL/GenBank/DDBJ databases">
        <title>Draft genome information of white flower Hibiscus syriacus.</title>
        <authorList>
            <person name="Kim Y.-M."/>
        </authorList>
    </citation>
    <scope>NUCLEOTIDE SEQUENCE [LARGE SCALE GENOMIC DNA]</scope>
    <source>
        <strain evidence="2">YM2019G1</strain>
    </source>
</reference>
<dbReference type="GO" id="GO:0005524">
    <property type="term" value="F:ATP binding"/>
    <property type="evidence" value="ECO:0007669"/>
    <property type="project" value="InterPro"/>
</dbReference>
<name>A0A6A3BKR9_HIBSY</name>
<dbReference type="Proteomes" id="UP000436088">
    <property type="component" value="Unassembled WGS sequence"/>
</dbReference>
<evidence type="ECO:0000313" key="3">
    <source>
        <dbReference type="Proteomes" id="UP000436088"/>
    </source>
</evidence>